<sequence>MEAVAALGLAANILQLVDFGTRLVGTVHEIVKTGTSLEIADIDRTASDLKRLSRKLDESTVAVNLDNSDEAHLQALATEGHDIADTLLERLARLKHDPRCSRFKAIRHGLAIVCGKAEIDALTTRMQHVRNDLQFRVIVSIRRRLDEDPVRNDASMASYVKATQSSIQGIFDDNDARSRELETRLDDLFGVQDTNTGLAMVMHQETLSAIQAIPTISHLGLFPASAPPVGEQKPLVLHDNSQKKMRERTLLERLRFRKMVDRYEEIAVAHQATFRWIFEENDSSDSKPRTNFCSWLRTGRGLYWLSGKAASGKSTLMKFIDRHQTLREMLSVWAADKQFLVSSHYFWHNGTRMQRTLLGMLQALLCQVLEQRHDLILAVFPELEHADTYFLSRLLPPVMPEVKAAITSLVKKAGGRGLKLCFLIDGLDEFEGGDAELAELAEYLTSLGQSPHVKIIASSRPLAVFEDAFADCPKMRLQDLTFDDITAYVNQNVNRNGRMKQLRVQTPQDADKLVSDIVTKATGVFLWVKLVVRSLLEGLRNFDNIDDLQERLKELPSDLEHLYRFMLQKISPRYRSQASQLIQIVKQDALVHDSPIATLSLFFANEKNPEFAITAAIAPLSKDEKFQGCREMDRKLRSRTAGLLEVQHKLCNLQDASGAVAGSSQSGYLIESHVQFLHKSVTDFLDTLDTTDQLLYQNDDSFDPNVSLLRAYLMQLKILESHAIDKQDYWRISRSAITWARKAELSEGHDQTRLIDQINVAMTEHMKTNANPKQVHWCELSPEYLYAPGSHGDNFLSFCMQSGLFHYVKAALTRHGPSLLEKSGRPLLDYVLCPGLRHEVPVLLCNAELAELLVDYGARANDTFENKSLYQRFVQHLMTTEIQSLDQFERAIRIFHTLFKGGLDVKATFEAKMELYDHEKQERRYSVLRIIRMLFIERQNSPSKEGLMAQAWLTKLLLDEQAIVAAKRLESYAVGKGAKDREWRDNELVFPLSSNRLRVNLVRFKDKWKRRTT</sequence>
<dbReference type="PANTHER" id="PTHR10039:SF5">
    <property type="entry name" value="NACHT DOMAIN-CONTAINING PROTEIN"/>
    <property type="match status" value="1"/>
</dbReference>
<proteinExistence type="predicted"/>
<dbReference type="InterPro" id="IPR056693">
    <property type="entry name" value="DUF7791"/>
</dbReference>
<evidence type="ECO:0000313" key="4">
    <source>
        <dbReference type="EMBL" id="KAF2661187.1"/>
    </source>
</evidence>
<keyword evidence="5" id="KW-1185">Reference proteome</keyword>
<dbReference type="InterPro" id="IPR056884">
    <property type="entry name" value="NPHP3-like_N"/>
</dbReference>
<dbReference type="EMBL" id="MU004295">
    <property type="protein sequence ID" value="KAF2661187.1"/>
    <property type="molecule type" value="Genomic_DNA"/>
</dbReference>
<protein>
    <submittedName>
        <fullName evidence="4">Uncharacterized protein</fullName>
    </submittedName>
</protein>
<dbReference type="InterPro" id="IPR027417">
    <property type="entry name" value="P-loop_NTPase"/>
</dbReference>
<gene>
    <name evidence="4" type="ORF">K491DRAFT_674163</name>
</gene>
<name>A0A6A6TPS4_9PLEO</name>
<dbReference type="Proteomes" id="UP000799324">
    <property type="component" value="Unassembled WGS sequence"/>
</dbReference>
<evidence type="ECO:0000259" key="3">
    <source>
        <dbReference type="Pfam" id="PF25053"/>
    </source>
</evidence>
<dbReference type="Pfam" id="PF25053">
    <property type="entry name" value="DUF7791"/>
    <property type="match status" value="1"/>
</dbReference>
<evidence type="ECO:0000256" key="1">
    <source>
        <dbReference type="ARBA" id="ARBA00022737"/>
    </source>
</evidence>
<feature type="domain" description="DUF7791" evidence="3">
    <location>
        <begin position="569"/>
        <end position="721"/>
    </location>
</feature>
<evidence type="ECO:0000313" key="5">
    <source>
        <dbReference type="Proteomes" id="UP000799324"/>
    </source>
</evidence>
<dbReference type="SUPFAM" id="SSF52540">
    <property type="entry name" value="P-loop containing nucleoside triphosphate hydrolases"/>
    <property type="match status" value="1"/>
</dbReference>
<keyword evidence="1" id="KW-0677">Repeat</keyword>
<feature type="domain" description="Nephrocystin 3-like N-terminal" evidence="2">
    <location>
        <begin position="290"/>
        <end position="460"/>
    </location>
</feature>
<dbReference type="PANTHER" id="PTHR10039">
    <property type="entry name" value="AMELOGENIN"/>
    <property type="match status" value="1"/>
</dbReference>
<accession>A0A6A6TPS4</accession>
<dbReference type="Pfam" id="PF24883">
    <property type="entry name" value="NPHP3_N"/>
    <property type="match status" value="1"/>
</dbReference>
<organism evidence="4 5">
    <name type="scientific">Lophiostoma macrostomum CBS 122681</name>
    <dbReference type="NCBI Taxonomy" id="1314788"/>
    <lineage>
        <taxon>Eukaryota</taxon>
        <taxon>Fungi</taxon>
        <taxon>Dikarya</taxon>
        <taxon>Ascomycota</taxon>
        <taxon>Pezizomycotina</taxon>
        <taxon>Dothideomycetes</taxon>
        <taxon>Pleosporomycetidae</taxon>
        <taxon>Pleosporales</taxon>
        <taxon>Lophiostomataceae</taxon>
        <taxon>Lophiostoma</taxon>
    </lineage>
</organism>
<dbReference type="AlphaFoldDB" id="A0A6A6TPS4"/>
<evidence type="ECO:0000259" key="2">
    <source>
        <dbReference type="Pfam" id="PF24883"/>
    </source>
</evidence>
<reference evidence="4" key="1">
    <citation type="journal article" date="2020" name="Stud. Mycol.">
        <title>101 Dothideomycetes genomes: a test case for predicting lifestyles and emergence of pathogens.</title>
        <authorList>
            <person name="Haridas S."/>
            <person name="Albert R."/>
            <person name="Binder M."/>
            <person name="Bloem J."/>
            <person name="Labutti K."/>
            <person name="Salamov A."/>
            <person name="Andreopoulos B."/>
            <person name="Baker S."/>
            <person name="Barry K."/>
            <person name="Bills G."/>
            <person name="Bluhm B."/>
            <person name="Cannon C."/>
            <person name="Castanera R."/>
            <person name="Culley D."/>
            <person name="Daum C."/>
            <person name="Ezra D."/>
            <person name="Gonzalez J."/>
            <person name="Henrissat B."/>
            <person name="Kuo A."/>
            <person name="Liang C."/>
            <person name="Lipzen A."/>
            <person name="Lutzoni F."/>
            <person name="Magnuson J."/>
            <person name="Mondo S."/>
            <person name="Nolan M."/>
            <person name="Ohm R."/>
            <person name="Pangilinan J."/>
            <person name="Park H.-J."/>
            <person name="Ramirez L."/>
            <person name="Alfaro M."/>
            <person name="Sun H."/>
            <person name="Tritt A."/>
            <person name="Yoshinaga Y."/>
            <person name="Zwiers L.-H."/>
            <person name="Turgeon B."/>
            <person name="Goodwin S."/>
            <person name="Spatafora J."/>
            <person name="Crous P."/>
            <person name="Grigoriev I."/>
        </authorList>
    </citation>
    <scope>NUCLEOTIDE SEQUENCE</scope>
    <source>
        <strain evidence="4">CBS 122681</strain>
    </source>
</reference>
<dbReference type="OrthoDB" id="443402at2759"/>